<proteinExistence type="predicted"/>
<feature type="domain" description="Transcription elongation factor GreA/GreB C-terminal" evidence="1">
    <location>
        <begin position="60"/>
        <end position="131"/>
    </location>
</feature>
<evidence type="ECO:0000259" key="1">
    <source>
        <dbReference type="Pfam" id="PF01272"/>
    </source>
</evidence>
<dbReference type="Gene3D" id="3.10.50.30">
    <property type="entry name" value="Transcription elongation factor, GreA/GreB, C-terminal domain"/>
    <property type="match status" value="1"/>
</dbReference>
<sequence length="137" mass="14832">MMMSNSLQPSQAVPVVEASDYSALVDVAYEALVKDFDVATELIDRLERSIVVPNGQLGRDVVRLGSTVTYDVEGACRRTITLVYPAKLDAEGARISVLAPIGVALLGLRPGQRGQWFARDGQANELTVIHVINEHNA</sequence>
<evidence type="ECO:0000313" key="3">
    <source>
        <dbReference type="Proteomes" id="UP000191897"/>
    </source>
</evidence>
<keyword evidence="2" id="KW-0648">Protein biosynthesis</keyword>
<dbReference type="GO" id="GO:0032784">
    <property type="term" value="P:regulation of DNA-templated transcription elongation"/>
    <property type="evidence" value="ECO:0007669"/>
    <property type="project" value="InterPro"/>
</dbReference>
<dbReference type="Pfam" id="PF01272">
    <property type="entry name" value="GreA_GreB"/>
    <property type="match status" value="1"/>
</dbReference>
<dbReference type="InterPro" id="IPR001437">
    <property type="entry name" value="Tscrpt_elong_fac_GreA/B_C"/>
</dbReference>
<evidence type="ECO:0000313" key="2">
    <source>
        <dbReference type="EMBL" id="CUX67432.1"/>
    </source>
</evidence>
<keyword evidence="2" id="KW-0251">Elongation factor</keyword>
<dbReference type="NCBIfam" id="NF004396">
    <property type="entry name" value="PRK05753.1"/>
    <property type="match status" value="1"/>
</dbReference>
<dbReference type="EMBL" id="FBWC01000041">
    <property type="protein sequence ID" value="CUX67432.1"/>
    <property type="molecule type" value="Genomic_DNA"/>
</dbReference>
<protein>
    <submittedName>
        <fullName evidence="2">GreA/GreB family elongation factor</fullName>
    </submittedName>
</protein>
<organism evidence="2 3">
    <name type="scientific">Agrobacterium tumefaciens str. Kerr 14</name>
    <dbReference type="NCBI Taxonomy" id="1183424"/>
    <lineage>
        <taxon>Bacteria</taxon>
        <taxon>Pseudomonadati</taxon>
        <taxon>Pseudomonadota</taxon>
        <taxon>Alphaproteobacteria</taxon>
        <taxon>Hyphomicrobiales</taxon>
        <taxon>Rhizobiaceae</taxon>
        <taxon>Rhizobium/Agrobacterium group</taxon>
        <taxon>Agrobacterium</taxon>
        <taxon>Agrobacterium tumefaciens complex</taxon>
    </lineage>
</organism>
<dbReference type="AlphaFoldDB" id="A0A1S7SF96"/>
<dbReference type="GO" id="GO:0003677">
    <property type="term" value="F:DNA binding"/>
    <property type="evidence" value="ECO:0007669"/>
    <property type="project" value="InterPro"/>
</dbReference>
<name>A0A1S7SF96_AGRTU</name>
<accession>A0A1S7SF96</accession>
<dbReference type="Proteomes" id="UP000191897">
    <property type="component" value="Unassembled WGS sequence"/>
</dbReference>
<gene>
    <name evidence="2" type="ORF">AGR4C_pb20135</name>
</gene>
<dbReference type="InterPro" id="IPR036953">
    <property type="entry name" value="GreA/GreB_C_sf"/>
</dbReference>
<dbReference type="SUPFAM" id="SSF54534">
    <property type="entry name" value="FKBP-like"/>
    <property type="match status" value="1"/>
</dbReference>
<reference evidence="2 3" key="1">
    <citation type="submission" date="2016-01" db="EMBL/GenBank/DDBJ databases">
        <authorList>
            <person name="Oliw E.H."/>
        </authorList>
    </citation>
    <scope>NUCLEOTIDE SEQUENCE [LARGE SCALE GENOMIC DNA]</scope>
    <source>
        <strain evidence="2 3">Kerr 14</strain>
    </source>
</reference>
<dbReference type="GO" id="GO:0003746">
    <property type="term" value="F:translation elongation factor activity"/>
    <property type="evidence" value="ECO:0007669"/>
    <property type="project" value="UniProtKB-KW"/>
</dbReference>